<evidence type="ECO:0000259" key="1">
    <source>
        <dbReference type="Pfam" id="PF22677"/>
    </source>
</evidence>
<gene>
    <name evidence="2" type="ORF">CSC78_15555</name>
</gene>
<proteinExistence type="predicted"/>
<dbReference type="Pfam" id="PF22677">
    <property type="entry name" value="Ble-like_N"/>
    <property type="match status" value="1"/>
</dbReference>
<dbReference type="GO" id="GO:0051213">
    <property type="term" value="F:dioxygenase activity"/>
    <property type="evidence" value="ECO:0007669"/>
    <property type="project" value="UniProtKB-KW"/>
</dbReference>
<reference evidence="2 3" key="1">
    <citation type="submission" date="2017-10" db="EMBL/GenBank/DDBJ databases">
        <title>Whole genome sequencing of members of genus Pseudoxanthomonas.</title>
        <authorList>
            <person name="Kumar S."/>
            <person name="Bansal K."/>
            <person name="Kaur A."/>
            <person name="Patil P."/>
            <person name="Sharma S."/>
            <person name="Patil P.B."/>
        </authorList>
    </citation>
    <scope>NUCLEOTIDE SEQUENCE [LARGE SCALE GENOMIC DNA]</scope>
    <source>
        <strain evidence="2 3">DSM 17109</strain>
    </source>
</reference>
<accession>A0ABQ6ZDZ3</accession>
<dbReference type="InterPro" id="IPR029068">
    <property type="entry name" value="Glyas_Bleomycin-R_OHBP_Dase"/>
</dbReference>
<evidence type="ECO:0000313" key="3">
    <source>
        <dbReference type="Proteomes" id="UP000781710"/>
    </source>
</evidence>
<organism evidence="2 3">
    <name type="scientific">Pseudoxanthomonas japonensis</name>
    <dbReference type="NCBI Taxonomy" id="69284"/>
    <lineage>
        <taxon>Bacteria</taxon>
        <taxon>Pseudomonadati</taxon>
        <taxon>Pseudomonadota</taxon>
        <taxon>Gammaproteobacteria</taxon>
        <taxon>Lysobacterales</taxon>
        <taxon>Lysobacteraceae</taxon>
        <taxon>Pseudoxanthomonas</taxon>
    </lineage>
</organism>
<dbReference type="EMBL" id="PDWW01000026">
    <property type="protein sequence ID" value="KAF1723572.1"/>
    <property type="molecule type" value="Genomic_DNA"/>
</dbReference>
<keyword evidence="3" id="KW-1185">Reference proteome</keyword>
<dbReference type="Gene3D" id="3.10.180.10">
    <property type="entry name" value="2,3-Dihydroxybiphenyl 1,2-Dioxygenase, domain 1"/>
    <property type="match status" value="1"/>
</dbReference>
<protein>
    <submittedName>
        <fullName evidence="2">Glyoxalase/bleomycin resistance/extradiol dioxygenase family protein</fullName>
    </submittedName>
</protein>
<dbReference type="Proteomes" id="UP000781710">
    <property type="component" value="Unassembled WGS sequence"/>
</dbReference>
<dbReference type="PANTHER" id="PTHR36503">
    <property type="entry name" value="BLR2520 PROTEIN"/>
    <property type="match status" value="1"/>
</dbReference>
<dbReference type="RefSeq" id="WP_162338780.1">
    <property type="nucleotide sequence ID" value="NZ_JBHSRQ010000014.1"/>
</dbReference>
<keyword evidence="2" id="KW-0223">Dioxygenase</keyword>
<name>A0ABQ6ZDZ3_9GAMM</name>
<dbReference type="InterPro" id="IPR053863">
    <property type="entry name" value="Glyoxy/Ble-like_N"/>
</dbReference>
<dbReference type="SUPFAM" id="SSF54593">
    <property type="entry name" value="Glyoxalase/Bleomycin resistance protein/Dihydroxybiphenyl dioxygenase"/>
    <property type="match status" value="1"/>
</dbReference>
<evidence type="ECO:0000313" key="2">
    <source>
        <dbReference type="EMBL" id="KAF1723572.1"/>
    </source>
</evidence>
<feature type="domain" description="Glyoxalase/Bleomycin resistance-like N-terminal" evidence="1">
    <location>
        <begin position="5"/>
        <end position="43"/>
    </location>
</feature>
<keyword evidence="2" id="KW-0560">Oxidoreductase</keyword>
<comment type="caution">
    <text evidence="2">The sequence shown here is derived from an EMBL/GenBank/DDBJ whole genome shotgun (WGS) entry which is preliminary data.</text>
</comment>
<sequence>MTTQIFVNLPVRDLDRSKAFFAALGYANNPQFTDENAACIVISDTIYVMLLVEPFFQGFTRKTICDARTHTEAILCLSAESRAGVDALADKAIAAGGSETLEAKDYGFMYQRSFQDPDGHQWEVVHMDDAAMPKD</sequence>
<dbReference type="PANTHER" id="PTHR36503:SF2">
    <property type="entry name" value="BLR2408 PROTEIN"/>
    <property type="match status" value="1"/>
</dbReference>